<evidence type="ECO:0000256" key="10">
    <source>
        <dbReference type="ARBA" id="ARBA00022989"/>
    </source>
</evidence>
<dbReference type="PANTHER" id="PTHR45436:SF14">
    <property type="entry name" value="SENSOR PROTEIN QSEC"/>
    <property type="match status" value="1"/>
</dbReference>
<dbReference type="InterPro" id="IPR050428">
    <property type="entry name" value="TCS_sensor_his_kinase"/>
</dbReference>
<dbReference type="PANTHER" id="PTHR45436">
    <property type="entry name" value="SENSOR HISTIDINE KINASE YKOH"/>
    <property type="match status" value="1"/>
</dbReference>
<evidence type="ECO:0000256" key="5">
    <source>
        <dbReference type="ARBA" id="ARBA00022679"/>
    </source>
</evidence>
<dbReference type="EMBL" id="CP028901">
    <property type="protein sequence ID" value="AWB35602.1"/>
    <property type="molecule type" value="Genomic_DNA"/>
</dbReference>
<dbReference type="GO" id="GO:0005524">
    <property type="term" value="F:ATP binding"/>
    <property type="evidence" value="ECO:0007669"/>
    <property type="project" value="UniProtKB-KW"/>
</dbReference>
<dbReference type="Pfam" id="PF08521">
    <property type="entry name" value="2CSK_N"/>
    <property type="match status" value="1"/>
</dbReference>
<dbReference type="Proteomes" id="UP000244571">
    <property type="component" value="Chromosome"/>
</dbReference>
<dbReference type="PROSITE" id="PS50885">
    <property type="entry name" value="HAMP"/>
    <property type="match status" value="1"/>
</dbReference>
<dbReference type="SMART" id="SM00388">
    <property type="entry name" value="HisKA"/>
    <property type="match status" value="1"/>
</dbReference>
<feature type="domain" description="HAMP" evidence="14">
    <location>
        <begin position="173"/>
        <end position="225"/>
    </location>
</feature>
<dbReference type="AlphaFoldDB" id="A0A2R4XP63"/>
<organism evidence="15 16">
    <name type="scientific">Orrella marina</name>
    <dbReference type="NCBI Taxonomy" id="2163011"/>
    <lineage>
        <taxon>Bacteria</taxon>
        <taxon>Pseudomonadati</taxon>
        <taxon>Pseudomonadota</taxon>
        <taxon>Betaproteobacteria</taxon>
        <taxon>Burkholderiales</taxon>
        <taxon>Alcaligenaceae</taxon>
        <taxon>Orrella</taxon>
    </lineage>
</organism>
<evidence type="ECO:0000313" key="16">
    <source>
        <dbReference type="Proteomes" id="UP000244571"/>
    </source>
</evidence>
<dbReference type="InterPro" id="IPR013727">
    <property type="entry name" value="2CSK_N"/>
</dbReference>
<evidence type="ECO:0000256" key="6">
    <source>
        <dbReference type="ARBA" id="ARBA00022692"/>
    </source>
</evidence>
<dbReference type="SUPFAM" id="SSF47384">
    <property type="entry name" value="Homodimeric domain of signal transducing histidine kinase"/>
    <property type="match status" value="1"/>
</dbReference>
<keyword evidence="9" id="KW-0067">ATP-binding</keyword>
<gene>
    <name evidence="15" type="ORF">DBV39_03120</name>
</gene>
<evidence type="ECO:0000256" key="3">
    <source>
        <dbReference type="ARBA" id="ARBA00012438"/>
    </source>
</evidence>
<dbReference type="InterPro" id="IPR003594">
    <property type="entry name" value="HATPase_dom"/>
</dbReference>
<accession>A0A2R4XP63</accession>
<keyword evidence="6" id="KW-0812">Transmembrane</keyword>
<keyword evidence="4" id="KW-0597">Phosphoprotein</keyword>
<dbReference type="CDD" id="cd00075">
    <property type="entry name" value="HATPase"/>
    <property type="match status" value="1"/>
</dbReference>
<dbReference type="PROSITE" id="PS50109">
    <property type="entry name" value="HIS_KIN"/>
    <property type="match status" value="1"/>
</dbReference>
<dbReference type="Gene3D" id="1.10.287.130">
    <property type="match status" value="1"/>
</dbReference>
<dbReference type="RefSeq" id="WP_108623058.1">
    <property type="nucleotide sequence ID" value="NZ_CP028901.1"/>
</dbReference>
<evidence type="ECO:0000256" key="1">
    <source>
        <dbReference type="ARBA" id="ARBA00000085"/>
    </source>
</evidence>
<evidence type="ECO:0000259" key="13">
    <source>
        <dbReference type="PROSITE" id="PS50109"/>
    </source>
</evidence>
<name>A0A2R4XP63_9BURK</name>
<keyword evidence="8 15" id="KW-0418">Kinase</keyword>
<keyword evidence="7" id="KW-0547">Nucleotide-binding</keyword>
<keyword evidence="16" id="KW-1185">Reference proteome</keyword>
<evidence type="ECO:0000256" key="4">
    <source>
        <dbReference type="ARBA" id="ARBA00022553"/>
    </source>
</evidence>
<dbReference type="PRINTS" id="PR00344">
    <property type="entry name" value="BCTRLSENSOR"/>
</dbReference>
<protein>
    <recommendedName>
        <fullName evidence="3">histidine kinase</fullName>
        <ecNumber evidence="3">2.7.13.3</ecNumber>
    </recommendedName>
</protein>
<reference evidence="15 16" key="1">
    <citation type="submission" date="2018-04" db="EMBL/GenBank/DDBJ databases">
        <title>Bordetella sp. HZ20 isolated from seawater.</title>
        <authorList>
            <person name="Sun C."/>
        </authorList>
    </citation>
    <scope>NUCLEOTIDE SEQUENCE [LARGE SCALE GENOMIC DNA]</scope>
    <source>
        <strain evidence="15 16">HZ20</strain>
    </source>
</reference>
<dbReference type="GO" id="GO:0000155">
    <property type="term" value="F:phosphorelay sensor kinase activity"/>
    <property type="evidence" value="ECO:0007669"/>
    <property type="project" value="InterPro"/>
</dbReference>
<dbReference type="EC" id="2.7.13.3" evidence="3"/>
<feature type="domain" description="Histidine kinase" evidence="13">
    <location>
        <begin position="233"/>
        <end position="449"/>
    </location>
</feature>
<evidence type="ECO:0000256" key="11">
    <source>
        <dbReference type="ARBA" id="ARBA00023012"/>
    </source>
</evidence>
<dbReference type="OrthoDB" id="8554694at2"/>
<dbReference type="InterPro" id="IPR003660">
    <property type="entry name" value="HAMP_dom"/>
</dbReference>
<dbReference type="Pfam" id="PF00512">
    <property type="entry name" value="HisKA"/>
    <property type="match status" value="1"/>
</dbReference>
<sequence>MLAPLFLLWPMSVAITYLVAQDIANAPFDRSLNNALELLEHQIEWAEPLPALTLSSPTRIAMRTRENEGIFWKAQVVGGPIISGESALPSPDMPENWGPGDVYYRDESVSGYNLRLAYTWVQSPLKPATNILLVAAEGTESRAELANNIIKGVIIPQFLVLPLAVLLVWFGLSRGIAPINALQQRLRSRRPDDLSSIEDTSTPLEITPLVVAMNDLLARLSGNIESQRRFVADAAHQLKTPLAGLRTQAELALKTASDAQTQQNLHKIVASTERATRLINQLLLMASAEHPEKVERQPMDVGSLARQVCEQWVPDALEAGIDLGYEGPEFPIMIQGQSILLTEALNNLIDNALRYVPDGGHVTIGVNTTLGQVELFVRDDGPGIPAADKGRIFDRFYRVLGSTAHGSGLGLAIVKEIAQRHQAELRVEDANPGQKPYGTQFTITFDRILTE</sequence>
<evidence type="ECO:0000256" key="8">
    <source>
        <dbReference type="ARBA" id="ARBA00022777"/>
    </source>
</evidence>
<keyword evidence="10" id="KW-1133">Transmembrane helix</keyword>
<keyword evidence="12" id="KW-0472">Membrane</keyword>
<evidence type="ECO:0000256" key="2">
    <source>
        <dbReference type="ARBA" id="ARBA00004141"/>
    </source>
</evidence>
<evidence type="ECO:0000256" key="7">
    <source>
        <dbReference type="ARBA" id="ARBA00022741"/>
    </source>
</evidence>
<dbReference type="Pfam" id="PF02518">
    <property type="entry name" value="HATPase_c"/>
    <property type="match status" value="1"/>
</dbReference>
<evidence type="ECO:0000256" key="9">
    <source>
        <dbReference type="ARBA" id="ARBA00022840"/>
    </source>
</evidence>
<dbReference type="InterPro" id="IPR004358">
    <property type="entry name" value="Sig_transdc_His_kin-like_C"/>
</dbReference>
<dbReference type="KEGG" id="boz:DBV39_03120"/>
<dbReference type="CDD" id="cd00082">
    <property type="entry name" value="HisKA"/>
    <property type="match status" value="1"/>
</dbReference>
<dbReference type="SUPFAM" id="SSF55874">
    <property type="entry name" value="ATPase domain of HSP90 chaperone/DNA topoisomerase II/histidine kinase"/>
    <property type="match status" value="1"/>
</dbReference>
<dbReference type="InterPro" id="IPR036890">
    <property type="entry name" value="HATPase_C_sf"/>
</dbReference>
<dbReference type="InterPro" id="IPR036097">
    <property type="entry name" value="HisK_dim/P_sf"/>
</dbReference>
<dbReference type="InterPro" id="IPR003661">
    <property type="entry name" value="HisK_dim/P_dom"/>
</dbReference>
<dbReference type="SMART" id="SM00387">
    <property type="entry name" value="HATPase_c"/>
    <property type="match status" value="1"/>
</dbReference>
<dbReference type="GO" id="GO:0005886">
    <property type="term" value="C:plasma membrane"/>
    <property type="evidence" value="ECO:0007669"/>
    <property type="project" value="TreeGrafter"/>
</dbReference>
<comment type="catalytic activity">
    <reaction evidence="1">
        <text>ATP + protein L-histidine = ADP + protein N-phospho-L-histidine.</text>
        <dbReference type="EC" id="2.7.13.3"/>
    </reaction>
</comment>
<keyword evidence="11" id="KW-0902">Two-component regulatory system</keyword>
<comment type="subcellular location">
    <subcellularLocation>
        <location evidence="2">Membrane</location>
        <topology evidence="2">Multi-pass membrane protein</topology>
    </subcellularLocation>
</comment>
<dbReference type="Gene3D" id="3.30.565.10">
    <property type="entry name" value="Histidine kinase-like ATPase, C-terminal domain"/>
    <property type="match status" value="1"/>
</dbReference>
<keyword evidence="5" id="KW-0808">Transferase</keyword>
<dbReference type="InterPro" id="IPR005467">
    <property type="entry name" value="His_kinase_dom"/>
</dbReference>
<evidence type="ECO:0000313" key="15">
    <source>
        <dbReference type="EMBL" id="AWB35602.1"/>
    </source>
</evidence>
<evidence type="ECO:0000259" key="14">
    <source>
        <dbReference type="PROSITE" id="PS50885"/>
    </source>
</evidence>
<proteinExistence type="predicted"/>
<evidence type="ECO:0000256" key="12">
    <source>
        <dbReference type="ARBA" id="ARBA00023136"/>
    </source>
</evidence>